<dbReference type="Pfam" id="PF02319">
    <property type="entry name" value="WHD_E2F_TDP"/>
    <property type="match status" value="1"/>
</dbReference>
<evidence type="ECO:0000256" key="4">
    <source>
        <dbReference type="ARBA" id="ARBA00023163"/>
    </source>
</evidence>
<evidence type="ECO:0000259" key="7">
    <source>
        <dbReference type="SMART" id="SM01372"/>
    </source>
</evidence>
<dbReference type="SUPFAM" id="SSF46785">
    <property type="entry name" value="Winged helix' DNA-binding domain"/>
    <property type="match status" value="1"/>
</dbReference>
<evidence type="ECO:0000256" key="6">
    <source>
        <dbReference type="SAM" id="MobiDB-lite"/>
    </source>
</evidence>
<reference evidence="8" key="1">
    <citation type="submission" date="2021-05" db="EMBL/GenBank/DDBJ databases">
        <authorList>
            <person name="Tigano A."/>
        </authorList>
    </citation>
    <scope>NUCLEOTIDE SEQUENCE</scope>
</reference>
<dbReference type="Proteomes" id="UP000677803">
    <property type="component" value="Unassembled WGS sequence"/>
</dbReference>
<keyword evidence="4 5" id="KW-0804">Transcription</keyword>
<feature type="domain" description="E2F/DP family winged-helix DNA-binding" evidence="7">
    <location>
        <begin position="25"/>
        <end position="91"/>
    </location>
</feature>
<dbReference type="Gene3D" id="1.10.10.10">
    <property type="entry name" value="Winged helix-like DNA-binding domain superfamily/Winged helix DNA-binding domain"/>
    <property type="match status" value="1"/>
</dbReference>
<comment type="similarity">
    <text evidence="1 5">Belongs to the E2F/DP family.</text>
</comment>
<comment type="subcellular location">
    <subcellularLocation>
        <location evidence="5">Nucleus</location>
    </subcellularLocation>
</comment>
<dbReference type="PANTHER" id="PTHR12081">
    <property type="entry name" value="TRANSCRIPTION FACTOR E2F"/>
    <property type="match status" value="1"/>
</dbReference>
<dbReference type="InterPro" id="IPR036388">
    <property type="entry name" value="WH-like_DNA-bd_sf"/>
</dbReference>
<sequence length="316" mass="35818">MDHESSPSSPDEETLTPDQNTKFPRSLRSLNLLASKFIRLLRESEDGVLDIRYAVRVLAVGQKRRIYDITNVLEGVGLIVKISKCIVKWIGDSGEGPNFVDKRLINLRSELKDLDRRELLLDQQKVFLEQHITHITEDDRKYPFFHVPNCPAKYQIHMKSGEAPIDVVLLNKYSVSSPPVMLPVPPPDEILQRAKSATSTSDEKENATESRQTYRNQRTKSRCRAVDDIQPLYASSLKKAEPSRTDEPAFHSISNKLQDLIDPAKEVKSTDLITKLMASEVFSPLVHLSTPPSEHEYVCSLNESRSDLFDVPVLNV</sequence>
<dbReference type="EMBL" id="CAJRST010000001">
    <property type="protein sequence ID" value="CAG5855222.1"/>
    <property type="molecule type" value="Genomic_DNA"/>
</dbReference>
<dbReference type="InterPro" id="IPR037241">
    <property type="entry name" value="E2F-DP_heterodim"/>
</dbReference>
<dbReference type="GO" id="GO:0000978">
    <property type="term" value="F:RNA polymerase II cis-regulatory region sequence-specific DNA binding"/>
    <property type="evidence" value="ECO:0007669"/>
    <property type="project" value="InterPro"/>
</dbReference>
<keyword evidence="9" id="KW-1185">Reference proteome</keyword>
<keyword evidence="5" id="KW-0539">Nucleus</keyword>
<keyword evidence="2 5" id="KW-0805">Transcription regulation</keyword>
<evidence type="ECO:0000313" key="8">
    <source>
        <dbReference type="EMBL" id="CAG5855222.1"/>
    </source>
</evidence>
<organism evidence="8 9">
    <name type="scientific">Menidia menidia</name>
    <name type="common">Atlantic silverside</name>
    <dbReference type="NCBI Taxonomy" id="238744"/>
    <lineage>
        <taxon>Eukaryota</taxon>
        <taxon>Metazoa</taxon>
        <taxon>Chordata</taxon>
        <taxon>Craniata</taxon>
        <taxon>Vertebrata</taxon>
        <taxon>Euteleostomi</taxon>
        <taxon>Actinopterygii</taxon>
        <taxon>Neopterygii</taxon>
        <taxon>Teleostei</taxon>
        <taxon>Neoteleostei</taxon>
        <taxon>Acanthomorphata</taxon>
        <taxon>Ovalentaria</taxon>
        <taxon>Atherinomorphae</taxon>
        <taxon>Atheriniformes</taxon>
        <taxon>Atherinopsidae</taxon>
        <taxon>Menidiinae</taxon>
        <taxon>Menidia</taxon>
    </lineage>
</organism>
<dbReference type="PANTHER" id="PTHR12081:SF42">
    <property type="entry name" value="TRANSCRIPTION FACTOR E2F4"/>
    <property type="match status" value="1"/>
</dbReference>
<accession>A0A8S4ACC1</accession>
<gene>
    <name evidence="8" type="ORF">MMEN_LOCUS523</name>
</gene>
<feature type="region of interest" description="Disordered" evidence="6">
    <location>
        <begin position="1"/>
        <end position="22"/>
    </location>
</feature>
<dbReference type="InterPro" id="IPR015633">
    <property type="entry name" value="E2F"/>
</dbReference>
<evidence type="ECO:0000256" key="3">
    <source>
        <dbReference type="ARBA" id="ARBA00023125"/>
    </source>
</evidence>
<evidence type="ECO:0000313" key="9">
    <source>
        <dbReference type="Proteomes" id="UP000677803"/>
    </source>
</evidence>
<dbReference type="SMART" id="SM01372">
    <property type="entry name" value="E2F_TDP"/>
    <property type="match status" value="1"/>
</dbReference>
<feature type="region of interest" description="Disordered" evidence="6">
    <location>
        <begin position="193"/>
        <end position="221"/>
    </location>
</feature>
<dbReference type="AlphaFoldDB" id="A0A8S4ACC1"/>
<dbReference type="InterPro" id="IPR036390">
    <property type="entry name" value="WH_DNA-bd_sf"/>
</dbReference>
<dbReference type="GO" id="GO:0000981">
    <property type="term" value="F:DNA-binding transcription factor activity, RNA polymerase II-specific"/>
    <property type="evidence" value="ECO:0007669"/>
    <property type="project" value="TreeGrafter"/>
</dbReference>
<evidence type="ECO:0000256" key="2">
    <source>
        <dbReference type="ARBA" id="ARBA00023015"/>
    </source>
</evidence>
<name>A0A8S4ACC1_9TELE</name>
<proteinExistence type="inferred from homology"/>
<dbReference type="SUPFAM" id="SSF144074">
    <property type="entry name" value="E2F-DP heterodimerization region"/>
    <property type="match status" value="1"/>
</dbReference>
<dbReference type="OrthoDB" id="1743261at2759"/>
<keyword evidence="3 5" id="KW-0238">DNA-binding</keyword>
<dbReference type="GO" id="GO:0090575">
    <property type="term" value="C:RNA polymerase II transcription regulator complex"/>
    <property type="evidence" value="ECO:0007669"/>
    <property type="project" value="TreeGrafter"/>
</dbReference>
<protein>
    <submittedName>
        <fullName evidence="8">(Atlantic silverside) hypothetical protein</fullName>
    </submittedName>
</protein>
<dbReference type="InterPro" id="IPR003316">
    <property type="entry name" value="E2F_WHTH_DNA-bd_dom"/>
</dbReference>
<evidence type="ECO:0000256" key="5">
    <source>
        <dbReference type="RuleBase" id="RU003796"/>
    </source>
</evidence>
<comment type="caution">
    <text evidence="8">The sequence shown here is derived from an EMBL/GenBank/DDBJ whole genome shotgun (WGS) entry which is preliminary data.</text>
</comment>
<evidence type="ECO:0000256" key="1">
    <source>
        <dbReference type="ARBA" id="ARBA00010940"/>
    </source>
</evidence>